<accession>A0A8K0KHI7</accession>
<organism evidence="2 3">
    <name type="scientific">Ladona fulva</name>
    <name type="common">Scarce chaser dragonfly</name>
    <name type="synonym">Libellula fulva</name>
    <dbReference type="NCBI Taxonomy" id="123851"/>
    <lineage>
        <taxon>Eukaryota</taxon>
        <taxon>Metazoa</taxon>
        <taxon>Ecdysozoa</taxon>
        <taxon>Arthropoda</taxon>
        <taxon>Hexapoda</taxon>
        <taxon>Insecta</taxon>
        <taxon>Pterygota</taxon>
        <taxon>Palaeoptera</taxon>
        <taxon>Odonata</taxon>
        <taxon>Epiprocta</taxon>
        <taxon>Anisoptera</taxon>
        <taxon>Libelluloidea</taxon>
        <taxon>Libellulidae</taxon>
        <taxon>Ladona</taxon>
    </lineage>
</organism>
<keyword evidence="3" id="KW-1185">Reference proteome</keyword>
<dbReference type="EMBL" id="KZ308899">
    <property type="protein sequence ID" value="KAG8235321.1"/>
    <property type="molecule type" value="Genomic_DNA"/>
</dbReference>
<comment type="caution">
    <text evidence="2">The sequence shown here is derived from an EMBL/GenBank/DDBJ whole genome shotgun (WGS) entry which is preliminary data.</text>
</comment>
<dbReference type="Proteomes" id="UP000792457">
    <property type="component" value="Unassembled WGS sequence"/>
</dbReference>
<proteinExistence type="predicted"/>
<dbReference type="AlphaFoldDB" id="A0A8K0KHI7"/>
<evidence type="ECO:0000313" key="3">
    <source>
        <dbReference type="Proteomes" id="UP000792457"/>
    </source>
</evidence>
<reference evidence="2" key="2">
    <citation type="submission" date="2017-10" db="EMBL/GenBank/DDBJ databases">
        <title>Ladona fulva Genome sequencing and assembly.</title>
        <authorList>
            <person name="Murali S."/>
            <person name="Richards S."/>
            <person name="Bandaranaike D."/>
            <person name="Bellair M."/>
            <person name="Blankenburg K."/>
            <person name="Chao H."/>
            <person name="Dinh H."/>
            <person name="Doddapaneni H."/>
            <person name="Dugan-Rocha S."/>
            <person name="Elkadiri S."/>
            <person name="Gnanaolivu R."/>
            <person name="Hernandez B."/>
            <person name="Skinner E."/>
            <person name="Javaid M."/>
            <person name="Lee S."/>
            <person name="Li M."/>
            <person name="Ming W."/>
            <person name="Munidasa M."/>
            <person name="Muniz J."/>
            <person name="Nguyen L."/>
            <person name="Hughes D."/>
            <person name="Osuji N."/>
            <person name="Pu L.-L."/>
            <person name="Puazo M."/>
            <person name="Qu C."/>
            <person name="Quiroz J."/>
            <person name="Raj R."/>
            <person name="Weissenberger G."/>
            <person name="Xin Y."/>
            <person name="Zou X."/>
            <person name="Han Y."/>
            <person name="Worley K."/>
            <person name="Muzny D."/>
            <person name="Gibbs R."/>
        </authorList>
    </citation>
    <scope>NUCLEOTIDE SEQUENCE</scope>
    <source>
        <strain evidence="2">Sampled in the wild</strain>
    </source>
</reference>
<protein>
    <submittedName>
        <fullName evidence="2">Uncharacterized protein</fullName>
    </submittedName>
</protein>
<name>A0A8K0KHI7_LADFU</name>
<feature type="non-terminal residue" evidence="2">
    <location>
        <position position="206"/>
    </location>
</feature>
<feature type="coiled-coil region" evidence="1">
    <location>
        <begin position="11"/>
        <end position="183"/>
    </location>
</feature>
<keyword evidence="1" id="KW-0175">Coiled coil</keyword>
<sequence>MENRSLSEQLCSEAEARALRLELENSRLTAELETKKQELGGEMAAQINNLKGENKQSASRWNEEREELEAGLQEALMERRRLQNSLDSIKEINRVHMEEKQVLQAKLEERDSSLREARSENQRLTEEVKKYQAEEDRKAEEMQKARDQVTTLQKEITALLREISKLKEDLEAKEDSIDQLVTQGEANEEEMQLMLRKEEEMLAQIK</sequence>
<reference evidence="2" key="1">
    <citation type="submission" date="2013-04" db="EMBL/GenBank/DDBJ databases">
        <authorList>
            <person name="Qu J."/>
            <person name="Murali S.C."/>
            <person name="Bandaranaike D."/>
            <person name="Bellair M."/>
            <person name="Blankenburg K."/>
            <person name="Chao H."/>
            <person name="Dinh H."/>
            <person name="Doddapaneni H."/>
            <person name="Downs B."/>
            <person name="Dugan-Rocha S."/>
            <person name="Elkadiri S."/>
            <person name="Gnanaolivu R.D."/>
            <person name="Hernandez B."/>
            <person name="Javaid M."/>
            <person name="Jayaseelan J.C."/>
            <person name="Lee S."/>
            <person name="Li M."/>
            <person name="Ming W."/>
            <person name="Munidasa M."/>
            <person name="Muniz J."/>
            <person name="Nguyen L."/>
            <person name="Ongeri F."/>
            <person name="Osuji N."/>
            <person name="Pu L.-L."/>
            <person name="Puazo M."/>
            <person name="Qu C."/>
            <person name="Quiroz J."/>
            <person name="Raj R."/>
            <person name="Weissenberger G."/>
            <person name="Xin Y."/>
            <person name="Zou X."/>
            <person name="Han Y."/>
            <person name="Richards S."/>
            <person name="Worley K."/>
            <person name="Muzny D."/>
            <person name="Gibbs R."/>
        </authorList>
    </citation>
    <scope>NUCLEOTIDE SEQUENCE</scope>
    <source>
        <strain evidence="2">Sampled in the wild</strain>
    </source>
</reference>
<evidence type="ECO:0000313" key="2">
    <source>
        <dbReference type="EMBL" id="KAG8235321.1"/>
    </source>
</evidence>
<evidence type="ECO:0000256" key="1">
    <source>
        <dbReference type="SAM" id="Coils"/>
    </source>
</evidence>
<gene>
    <name evidence="2" type="ORF">J437_LFUL003602</name>
</gene>